<feature type="region of interest" description="Disordered" evidence="1">
    <location>
        <begin position="12"/>
        <end position="48"/>
    </location>
</feature>
<evidence type="ECO:0000313" key="3">
    <source>
        <dbReference type="Proteomes" id="UP000029839"/>
    </source>
</evidence>
<dbReference type="EMBL" id="AXCY01000017">
    <property type="protein sequence ID" value="KGM11648.1"/>
    <property type="molecule type" value="Genomic_DNA"/>
</dbReference>
<evidence type="ECO:0000313" key="2">
    <source>
        <dbReference type="EMBL" id="KGM11648.1"/>
    </source>
</evidence>
<evidence type="ECO:0000256" key="1">
    <source>
        <dbReference type="SAM" id="MobiDB-lite"/>
    </source>
</evidence>
<proteinExistence type="predicted"/>
<accession>A0A0A0BTA5</accession>
<gene>
    <name evidence="2" type="ORF">N868_08285</name>
</gene>
<dbReference type="Proteomes" id="UP000029839">
    <property type="component" value="Unassembled WGS sequence"/>
</dbReference>
<keyword evidence="3" id="KW-1185">Reference proteome</keyword>
<reference evidence="2 3" key="2">
    <citation type="journal article" date="2015" name="Stand. Genomic Sci.">
        <title>Draft genome sequence of Cellulomonas carbonis T26(T) and comparative analysis of six Cellulomonas genomes.</title>
        <authorList>
            <person name="Zhuang W."/>
            <person name="Zhang S."/>
            <person name="Xia X."/>
            <person name="Wang G."/>
        </authorList>
    </citation>
    <scope>NUCLEOTIDE SEQUENCE [LARGE SCALE GENOMIC DNA]</scope>
    <source>
        <strain evidence="2 3">T26</strain>
    </source>
</reference>
<name>A0A0A0BTA5_9CELL</name>
<organism evidence="2 3">
    <name type="scientific">Cellulomonas carbonis T26</name>
    <dbReference type="NCBI Taxonomy" id="947969"/>
    <lineage>
        <taxon>Bacteria</taxon>
        <taxon>Bacillati</taxon>
        <taxon>Actinomycetota</taxon>
        <taxon>Actinomycetes</taxon>
        <taxon>Micrococcales</taxon>
        <taxon>Cellulomonadaceae</taxon>
        <taxon>Cellulomonas</taxon>
    </lineage>
</organism>
<comment type="caution">
    <text evidence="2">The sequence shown here is derived from an EMBL/GenBank/DDBJ whole genome shotgun (WGS) entry which is preliminary data.</text>
</comment>
<reference evidence="2 3" key="1">
    <citation type="submission" date="2013-08" db="EMBL/GenBank/DDBJ databases">
        <title>Genome sequencing of Cellulomonas carbonis T26.</title>
        <authorList>
            <person name="Chen F."/>
            <person name="Li Y."/>
            <person name="Wang G."/>
        </authorList>
    </citation>
    <scope>NUCLEOTIDE SEQUENCE [LARGE SCALE GENOMIC DNA]</scope>
    <source>
        <strain evidence="2 3">T26</strain>
    </source>
</reference>
<sequence>MVLVGVLAGCTADEPTVGQPPSPTVTVEPTPTPTPTPAPTAEGPMDRSDAELGITFTNLPEVTGDLRAALDAYTLFEVEYRRSLTSGGVTPELELLAAPEIVETVRNTVENIRTAGNVVGGTTTLDLRDVQGGSGAAIVEACLDERDSTLTSASGEAQTGAERGLQPIRIRADLSQGPTGWMVASQEVGGSC</sequence>
<dbReference type="AlphaFoldDB" id="A0A0A0BTA5"/>
<protein>
    <submittedName>
        <fullName evidence="2">Uncharacterized protein</fullName>
    </submittedName>
</protein>